<evidence type="ECO:0000256" key="1">
    <source>
        <dbReference type="SAM" id="MobiDB-lite"/>
    </source>
</evidence>
<reference evidence="2" key="2">
    <citation type="submission" date="2023-06" db="EMBL/GenBank/DDBJ databases">
        <authorList>
            <consortium name="Lawrence Berkeley National Laboratory"/>
            <person name="Mondo S.J."/>
            <person name="Hensen N."/>
            <person name="Bonometti L."/>
            <person name="Westerberg I."/>
            <person name="Brannstrom I.O."/>
            <person name="Guillou S."/>
            <person name="Cros-Aarteil S."/>
            <person name="Calhoun S."/>
            <person name="Haridas S."/>
            <person name="Kuo A."/>
            <person name="Pangilinan J."/>
            <person name="Riley R."/>
            <person name="Labutti K."/>
            <person name="Andreopoulos B."/>
            <person name="Lipzen A."/>
            <person name="Chen C."/>
            <person name="Yanf M."/>
            <person name="Daum C."/>
            <person name="Ng V."/>
            <person name="Clum A."/>
            <person name="Steindorff A."/>
            <person name="Ohm R."/>
            <person name="Martin F."/>
            <person name="Silar P."/>
            <person name="Natvig D."/>
            <person name="Lalanne C."/>
            <person name="Gautier V."/>
            <person name="Ament-Velasquez S.L."/>
            <person name="Kruys A."/>
            <person name="Hutchinson M.I."/>
            <person name="Powell A.J."/>
            <person name="Barry K."/>
            <person name="Miller A.N."/>
            <person name="Grigoriev I.V."/>
            <person name="Debuchy R."/>
            <person name="Gladieux P."/>
            <person name="Thoren M.H."/>
            <person name="Johannesson H."/>
        </authorList>
    </citation>
    <scope>NUCLEOTIDE SEQUENCE</scope>
    <source>
        <strain evidence="2">CBS 626.80</strain>
    </source>
</reference>
<dbReference type="EMBL" id="MU859094">
    <property type="protein sequence ID" value="KAK3954177.1"/>
    <property type="molecule type" value="Genomic_DNA"/>
</dbReference>
<accession>A0AAN6P251</accession>
<organism evidence="2 3">
    <name type="scientific">Pseudoneurospora amorphoporcata</name>
    <dbReference type="NCBI Taxonomy" id="241081"/>
    <lineage>
        <taxon>Eukaryota</taxon>
        <taxon>Fungi</taxon>
        <taxon>Dikarya</taxon>
        <taxon>Ascomycota</taxon>
        <taxon>Pezizomycotina</taxon>
        <taxon>Sordariomycetes</taxon>
        <taxon>Sordariomycetidae</taxon>
        <taxon>Sordariales</taxon>
        <taxon>Sordariaceae</taxon>
        <taxon>Pseudoneurospora</taxon>
    </lineage>
</organism>
<protein>
    <submittedName>
        <fullName evidence="2">Uncharacterized protein</fullName>
    </submittedName>
</protein>
<evidence type="ECO:0000313" key="3">
    <source>
        <dbReference type="Proteomes" id="UP001303222"/>
    </source>
</evidence>
<evidence type="ECO:0000313" key="2">
    <source>
        <dbReference type="EMBL" id="KAK3954177.1"/>
    </source>
</evidence>
<name>A0AAN6P251_9PEZI</name>
<keyword evidence="3" id="KW-1185">Reference proteome</keyword>
<gene>
    <name evidence="2" type="ORF">QBC32DRAFT_337112</name>
</gene>
<reference evidence="2" key="1">
    <citation type="journal article" date="2023" name="Mol. Phylogenet. Evol.">
        <title>Genome-scale phylogeny and comparative genomics of the fungal order Sordariales.</title>
        <authorList>
            <person name="Hensen N."/>
            <person name="Bonometti L."/>
            <person name="Westerberg I."/>
            <person name="Brannstrom I.O."/>
            <person name="Guillou S."/>
            <person name="Cros-Aarteil S."/>
            <person name="Calhoun S."/>
            <person name="Haridas S."/>
            <person name="Kuo A."/>
            <person name="Mondo S."/>
            <person name="Pangilinan J."/>
            <person name="Riley R."/>
            <person name="LaButti K."/>
            <person name="Andreopoulos B."/>
            <person name="Lipzen A."/>
            <person name="Chen C."/>
            <person name="Yan M."/>
            <person name="Daum C."/>
            <person name="Ng V."/>
            <person name="Clum A."/>
            <person name="Steindorff A."/>
            <person name="Ohm R.A."/>
            <person name="Martin F."/>
            <person name="Silar P."/>
            <person name="Natvig D.O."/>
            <person name="Lalanne C."/>
            <person name="Gautier V."/>
            <person name="Ament-Velasquez S.L."/>
            <person name="Kruys A."/>
            <person name="Hutchinson M.I."/>
            <person name="Powell A.J."/>
            <person name="Barry K."/>
            <person name="Miller A.N."/>
            <person name="Grigoriev I.V."/>
            <person name="Debuchy R."/>
            <person name="Gladieux P."/>
            <person name="Hiltunen Thoren M."/>
            <person name="Johannesson H."/>
        </authorList>
    </citation>
    <scope>NUCLEOTIDE SEQUENCE</scope>
    <source>
        <strain evidence="2">CBS 626.80</strain>
    </source>
</reference>
<dbReference type="Proteomes" id="UP001303222">
    <property type="component" value="Unassembled WGS sequence"/>
</dbReference>
<feature type="region of interest" description="Disordered" evidence="1">
    <location>
        <begin position="80"/>
        <end position="109"/>
    </location>
</feature>
<proteinExistence type="predicted"/>
<sequence>MDTEDAGESQAALLELRTKKGYIFGCVTRSITMGKESPVRVNNGLDNGIGDHVRDNGSAGIVTATPDCHAQDGRQGHIARTSGVGQVSGGHDDLLKDVSYMPSDTKEQR</sequence>
<dbReference type="AlphaFoldDB" id="A0AAN6P251"/>
<comment type="caution">
    <text evidence="2">The sequence shown here is derived from an EMBL/GenBank/DDBJ whole genome shotgun (WGS) entry which is preliminary data.</text>
</comment>